<dbReference type="PROSITE" id="PS00018">
    <property type="entry name" value="EF_HAND_1"/>
    <property type="match status" value="2"/>
</dbReference>
<feature type="transmembrane region" description="Helical" evidence="4">
    <location>
        <begin position="135"/>
        <end position="160"/>
    </location>
</feature>
<evidence type="ECO:0000313" key="7">
    <source>
        <dbReference type="EMBL" id="KAL1527455.1"/>
    </source>
</evidence>
<dbReference type="PANTHER" id="PTHR10891">
    <property type="entry name" value="EF-HAND CALCIUM-BINDING DOMAIN CONTAINING PROTEIN"/>
    <property type="match status" value="1"/>
</dbReference>
<name>A0AB34K3D1_PRYPA</name>
<gene>
    <name evidence="7" type="ORF">AB1Y20_016120</name>
</gene>
<dbReference type="InterPro" id="IPR002048">
    <property type="entry name" value="EF_hand_dom"/>
</dbReference>
<dbReference type="InterPro" id="IPR018247">
    <property type="entry name" value="EF_Hand_1_Ca_BS"/>
</dbReference>
<reference evidence="7 8" key="1">
    <citation type="journal article" date="2024" name="Science">
        <title>Giant polyketide synthase enzymes in the biosynthesis of giant marine polyether toxins.</title>
        <authorList>
            <person name="Fallon T.R."/>
            <person name="Shende V.V."/>
            <person name="Wierzbicki I.H."/>
            <person name="Pendleton A.L."/>
            <person name="Watervoot N.F."/>
            <person name="Auber R.P."/>
            <person name="Gonzalez D.J."/>
            <person name="Wisecaver J.H."/>
            <person name="Moore B.S."/>
        </authorList>
    </citation>
    <scope>NUCLEOTIDE SEQUENCE [LARGE SCALE GENOMIC DNA]</scope>
    <source>
        <strain evidence="7 8">12B1</strain>
    </source>
</reference>
<dbReference type="SUPFAM" id="SSF47473">
    <property type="entry name" value="EF-hand"/>
    <property type="match status" value="1"/>
</dbReference>
<keyword evidence="3" id="KW-0106">Calcium</keyword>
<keyword evidence="2" id="KW-0677">Repeat</keyword>
<evidence type="ECO:0000256" key="1">
    <source>
        <dbReference type="ARBA" id="ARBA00022723"/>
    </source>
</evidence>
<feature type="transmembrane region" description="Helical" evidence="4">
    <location>
        <begin position="54"/>
        <end position="74"/>
    </location>
</feature>
<keyword evidence="5" id="KW-0732">Signal</keyword>
<sequence length="290" mass="31410">MMTASAAWMLLLVTAAAAEVPLLEARPRPAPRQDHFALKPPPDVQQLVRARTNYVQLVDSCLAAIGAAGSIALLRAVEKPLHVKLFAPPLVPIAMIVFAGSTPPPARNIFGGTIGPVAAAILLRTCLGDLEMAPYVAALSLFWFKTSSCFLPPAAGFSLMLAEQLPPFHQMASKQGMLTLLPSTIGTSSIYALSFAVSAIRNFVRIRLVMTQILRGNVHSDLKATFMRYDTSGDGMLDPIELKLALRVMTGLDFSLDTCTLLIRKADADGDGFVNFEEFRDIFHQTINNN</sequence>
<dbReference type="InterPro" id="IPR011992">
    <property type="entry name" value="EF-hand-dom_pair"/>
</dbReference>
<keyword evidence="4" id="KW-0472">Membrane</keyword>
<keyword evidence="8" id="KW-1185">Reference proteome</keyword>
<protein>
    <recommendedName>
        <fullName evidence="6">EF-hand domain-containing protein</fullName>
    </recommendedName>
</protein>
<accession>A0AB34K3D1</accession>
<evidence type="ECO:0000256" key="3">
    <source>
        <dbReference type="ARBA" id="ARBA00022837"/>
    </source>
</evidence>
<keyword evidence="1" id="KW-0479">Metal-binding</keyword>
<evidence type="ECO:0000256" key="2">
    <source>
        <dbReference type="ARBA" id="ARBA00022737"/>
    </source>
</evidence>
<keyword evidence="4" id="KW-1133">Transmembrane helix</keyword>
<dbReference type="Gene3D" id="1.10.238.10">
    <property type="entry name" value="EF-hand"/>
    <property type="match status" value="1"/>
</dbReference>
<feature type="chain" id="PRO_5044301268" description="EF-hand domain-containing protein" evidence="5">
    <location>
        <begin position="19"/>
        <end position="290"/>
    </location>
</feature>
<evidence type="ECO:0000256" key="4">
    <source>
        <dbReference type="SAM" id="Phobius"/>
    </source>
</evidence>
<dbReference type="Pfam" id="PF13499">
    <property type="entry name" value="EF-hand_7"/>
    <property type="match status" value="1"/>
</dbReference>
<dbReference type="PROSITE" id="PS50222">
    <property type="entry name" value="EF_HAND_2"/>
    <property type="match status" value="2"/>
</dbReference>
<dbReference type="EMBL" id="JBGBPQ010000003">
    <property type="protein sequence ID" value="KAL1527455.1"/>
    <property type="molecule type" value="Genomic_DNA"/>
</dbReference>
<evidence type="ECO:0000313" key="8">
    <source>
        <dbReference type="Proteomes" id="UP001515480"/>
    </source>
</evidence>
<dbReference type="Proteomes" id="UP001515480">
    <property type="component" value="Unassembled WGS sequence"/>
</dbReference>
<dbReference type="GO" id="GO:0005509">
    <property type="term" value="F:calcium ion binding"/>
    <property type="evidence" value="ECO:0007669"/>
    <property type="project" value="InterPro"/>
</dbReference>
<feature type="transmembrane region" description="Helical" evidence="4">
    <location>
        <begin position="106"/>
        <end position="123"/>
    </location>
</feature>
<dbReference type="AlphaFoldDB" id="A0AB34K3D1"/>
<feature type="domain" description="EF-hand" evidence="6">
    <location>
        <begin position="217"/>
        <end position="252"/>
    </location>
</feature>
<comment type="caution">
    <text evidence="7">The sequence shown here is derived from an EMBL/GenBank/DDBJ whole genome shotgun (WGS) entry which is preliminary data.</text>
</comment>
<dbReference type="SMART" id="SM00054">
    <property type="entry name" value="EFh"/>
    <property type="match status" value="2"/>
</dbReference>
<feature type="domain" description="EF-hand" evidence="6">
    <location>
        <begin position="254"/>
        <end position="289"/>
    </location>
</feature>
<proteinExistence type="predicted"/>
<organism evidence="7 8">
    <name type="scientific">Prymnesium parvum</name>
    <name type="common">Toxic golden alga</name>
    <dbReference type="NCBI Taxonomy" id="97485"/>
    <lineage>
        <taxon>Eukaryota</taxon>
        <taxon>Haptista</taxon>
        <taxon>Haptophyta</taxon>
        <taxon>Prymnesiophyceae</taxon>
        <taxon>Prymnesiales</taxon>
        <taxon>Prymnesiaceae</taxon>
        <taxon>Prymnesium</taxon>
    </lineage>
</organism>
<dbReference type="InterPro" id="IPR039647">
    <property type="entry name" value="EF_hand_pair_protein_CML-like"/>
</dbReference>
<dbReference type="CDD" id="cd00051">
    <property type="entry name" value="EFh"/>
    <property type="match status" value="1"/>
</dbReference>
<keyword evidence="4" id="KW-0812">Transmembrane</keyword>
<evidence type="ECO:0000259" key="6">
    <source>
        <dbReference type="PROSITE" id="PS50222"/>
    </source>
</evidence>
<evidence type="ECO:0000256" key="5">
    <source>
        <dbReference type="SAM" id="SignalP"/>
    </source>
</evidence>
<feature type="transmembrane region" description="Helical" evidence="4">
    <location>
        <begin position="180"/>
        <end position="200"/>
    </location>
</feature>
<feature type="signal peptide" evidence="5">
    <location>
        <begin position="1"/>
        <end position="18"/>
    </location>
</feature>